<proteinExistence type="predicted"/>
<keyword evidence="1" id="KW-0418">Kinase</keyword>
<organism evidence="1 2">
    <name type="scientific">Cinnamomum micranthum f. kanehirae</name>
    <dbReference type="NCBI Taxonomy" id="337451"/>
    <lineage>
        <taxon>Eukaryota</taxon>
        <taxon>Viridiplantae</taxon>
        <taxon>Streptophyta</taxon>
        <taxon>Embryophyta</taxon>
        <taxon>Tracheophyta</taxon>
        <taxon>Spermatophyta</taxon>
        <taxon>Magnoliopsida</taxon>
        <taxon>Magnoliidae</taxon>
        <taxon>Laurales</taxon>
        <taxon>Lauraceae</taxon>
        <taxon>Cinnamomum</taxon>
    </lineage>
</organism>
<gene>
    <name evidence="1" type="ORF">CKAN_01727700</name>
</gene>
<dbReference type="SUPFAM" id="SSF56112">
    <property type="entry name" value="Protein kinase-like (PK-like)"/>
    <property type="match status" value="2"/>
</dbReference>
<comment type="caution">
    <text evidence="1">The sequence shown here is derived from an EMBL/GenBank/DDBJ whole genome shotgun (WGS) entry which is preliminary data.</text>
</comment>
<dbReference type="InterPro" id="IPR011009">
    <property type="entry name" value="Kinase-like_dom_sf"/>
</dbReference>
<keyword evidence="1" id="KW-0675">Receptor</keyword>
<reference evidence="1 2" key="1">
    <citation type="journal article" date="2019" name="Nat. Plants">
        <title>Stout camphor tree genome fills gaps in understanding of flowering plant genome evolution.</title>
        <authorList>
            <person name="Chaw S.M."/>
            <person name="Liu Y.C."/>
            <person name="Wu Y.W."/>
            <person name="Wang H.Y."/>
            <person name="Lin C.I."/>
            <person name="Wu C.S."/>
            <person name="Ke H.M."/>
            <person name="Chang L.Y."/>
            <person name="Hsu C.Y."/>
            <person name="Yang H.T."/>
            <person name="Sudianto E."/>
            <person name="Hsu M.H."/>
            <person name="Wu K.P."/>
            <person name="Wang L.N."/>
            <person name="Leebens-Mack J.H."/>
            <person name="Tsai I.J."/>
        </authorList>
    </citation>
    <scope>NUCLEOTIDE SEQUENCE [LARGE SCALE GENOMIC DNA]</scope>
    <source>
        <strain evidence="2">cv. Chaw 1501</strain>
        <tissue evidence="1">Young leaves</tissue>
    </source>
</reference>
<sequence>MRYEIFPFFGSSATTTTEGEENPDDYGEYIANIDSILFDFNSIKVATNNFSYINKLGECGFGPLFKAKLPNGKELAVKRLSRHYGQGIEEFKNEDKEFQNSDNAQNLLQYTWKLWQEGHALELMDSSLGDKCSRSETLRIIYIGLLCVQEDASDRPTMSTVVLMLSSNSTTLYMPKQPAFVWGKSPVVVAISSNTSTIEYPISPSYDISLSEFQPR</sequence>
<dbReference type="OrthoDB" id="1938319at2759"/>
<dbReference type="Gene3D" id="3.30.200.20">
    <property type="entry name" value="Phosphorylase Kinase, domain 1"/>
    <property type="match status" value="1"/>
</dbReference>
<dbReference type="GO" id="GO:0016301">
    <property type="term" value="F:kinase activity"/>
    <property type="evidence" value="ECO:0007669"/>
    <property type="project" value="UniProtKB-KW"/>
</dbReference>
<keyword evidence="1" id="KW-0808">Transferase</keyword>
<keyword evidence="2" id="KW-1185">Reference proteome</keyword>
<dbReference type="EMBL" id="QPKB01000007">
    <property type="protein sequence ID" value="RWR88280.1"/>
    <property type="molecule type" value="Genomic_DNA"/>
</dbReference>
<dbReference type="PANTHER" id="PTHR27006:SF606">
    <property type="entry name" value="INTERLEUKIN-1 RECEPTOR-ASSOCIATED KINASE 4"/>
    <property type="match status" value="1"/>
</dbReference>
<evidence type="ECO:0000313" key="2">
    <source>
        <dbReference type="Proteomes" id="UP000283530"/>
    </source>
</evidence>
<accession>A0A443PBZ6</accession>
<dbReference type="PANTHER" id="PTHR27006">
    <property type="entry name" value="PROMASTIGOTE SURFACE ANTIGEN PROTEIN PSA"/>
    <property type="match status" value="1"/>
</dbReference>
<dbReference type="AlphaFoldDB" id="A0A443PBZ6"/>
<name>A0A443PBZ6_9MAGN</name>
<protein>
    <submittedName>
        <fullName evidence="1">Cysteine-rich receptor-like protein kinase 25</fullName>
    </submittedName>
</protein>
<evidence type="ECO:0000313" key="1">
    <source>
        <dbReference type="EMBL" id="RWR88280.1"/>
    </source>
</evidence>
<dbReference type="Proteomes" id="UP000283530">
    <property type="component" value="Unassembled WGS sequence"/>
</dbReference>